<dbReference type="InterPro" id="IPR050138">
    <property type="entry name" value="DHOase/Allantoinase_Hydrolase"/>
</dbReference>
<keyword evidence="4" id="KW-1185">Reference proteome</keyword>
<dbReference type="EMBL" id="JAKWBL010000001">
    <property type="protein sequence ID" value="MCH5597312.1"/>
    <property type="molecule type" value="Genomic_DNA"/>
</dbReference>
<evidence type="ECO:0000313" key="3">
    <source>
        <dbReference type="EMBL" id="MCH5597312.1"/>
    </source>
</evidence>
<evidence type="ECO:0000259" key="2">
    <source>
        <dbReference type="Pfam" id="PF12890"/>
    </source>
</evidence>
<name>A0ABS9SG19_9BACT</name>
<dbReference type="InterPro" id="IPR024403">
    <property type="entry name" value="DHOase_cat"/>
</dbReference>
<sequence length="258" mass="27656">MMKPYLRNLMNIIIKKAKIIDPTSPHNGHIADIQIASGKIVSIGKDIVAKGVKSLEVKGLHVSPGWIDIFSDFADPGYEYRETLETGANAAAAGGYTDVCIVPNTKPAIDQKSVVEYVVQKAKQLPVSIHPLGGITRGTEGKELAEMYDMKLSGAVAFSDGKSPLQSAGILVKALQYIKSFDGVLIQVPDDKTINPNGLMNEGITSTRMGLSGRPEIAEEIAVASNIRLAAYAESKLHLTGISTDNSLKLVKDAKQKK</sequence>
<reference evidence="3 4" key="1">
    <citation type="submission" date="2022-02" db="EMBL/GenBank/DDBJ databases">
        <authorList>
            <person name="Min J."/>
        </authorList>
    </citation>
    <scope>NUCLEOTIDE SEQUENCE [LARGE SCALE GENOMIC DNA]</scope>
    <source>
        <strain evidence="3 4">GR10-1</strain>
    </source>
</reference>
<dbReference type="SUPFAM" id="SSF51338">
    <property type="entry name" value="Composite domain of metallo-dependent hydrolases"/>
    <property type="match status" value="1"/>
</dbReference>
<protein>
    <recommendedName>
        <fullName evidence="2">Dihydroorotase catalytic domain-containing protein</fullName>
    </recommendedName>
</protein>
<organism evidence="3 4">
    <name type="scientific">Niabella ginsengisoli</name>
    <dbReference type="NCBI Taxonomy" id="522298"/>
    <lineage>
        <taxon>Bacteria</taxon>
        <taxon>Pseudomonadati</taxon>
        <taxon>Bacteroidota</taxon>
        <taxon>Chitinophagia</taxon>
        <taxon>Chitinophagales</taxon>
        <taxon>Chitinophagaceae</taxon>
        <taxon>Niabella</taxon>
    </lineage>
</organism>
<dbReference type="InterPro" id="IPR011059">
    <property type="entry name" value="Metal-dep_hydrolase_composite"/>
</dbReference>
<dbReference type="PANTHER" id="PTHR43668">
    <property type="entry name" value="ALLANTOINASE"/>
    <property type="match status" value="1"/>
</dbReference>
<dbReference type="InterPro" id="IPR032466">
    <property type="entry name" value="Metal_Hydrolase"/>
</dbReference>
<feature type="domain" description="Dihydroorotase catalytic" evidence="2">
    <location>
        <begin position="63"/>
        <end position="246"/>
    </location>
</feature>
<dbReference type="Gene3D" id="2.30.40.10">
    <property type="entry name" value="Urease, subunit C, domain 1"/>
    <property type="match status" value="1"/>
</dbReference>
<dbReference type="Proteomes" id="UP001202248">
    <property type="component" value="Unassembled WGS sequence"/>
</dbReference>
<dbReference type="Gene3D" id="3.20.20.140">
    <property type="entry name" value="Metal-dependent hydrolases"/>
    <property type="match status" value="1"/>
</dbReference>
<comment type="caution">
    <text evidence="3">The sequence shown here is derived from an EMBL/GenBank/DDBJ whole genome shotgun (WGS) entry which is preliminary data.</text>
</comment>
<evidence type="ECO:0000256" key="1">
    <source>
        <dbReference type="ARBA" id="ARBA00022975"/>
    </source>
</evidence>
<dbReference type="PANTHER" id="PTHR43668:SF2">
    <property type="entry name" value="ALLANTOINASE"/>
    <property type="match status" value="1"/>
</dbReference>
<gene>
    <name evidence="3" type="ORF">MKP09_05035</name>
</gene>
<evidence type="ECO:0000313" key="4">
    <source>
        <dbReference type="Proteomes" id="UP001202248"/>
    </source>
</evidence>
<dbReference type="SUPFAM" id="SSF51556">
    <property type="entry name" value="Metallo-dependent hydrolases"/>
    <property type="match status" value="1"/>
</dbReference>
<proteinExistence type="predicted"/>
<dbReference type="RefSeq" id="WP_240826707.1">
    <property type="nucleotide sequence ID" value="NZ_JAKWBL010000001.1"/>
</dbReference>
<accession>A0ABS9SG19</accession>
<dbReference type="Pfam" id="PF12890">
    <property type="entry name" value="DHOase"/>
    <property type="match status" value="1"/>
</dbReference>
<keyword evidence="1" id="KW-0665">Pyrimidine biosynthesis</keyword>